<evidence type="ECO:0000259" key="4">
    <source>
        <dbReference type="PROSITE" id="PS51675"/>
    </source>
</evidence>
<sequence>MEKKDLSRLSSQLRRLYGSNRHSNLPLHLIFCNFSSSDELYQICQRKNDGFSSYVVEMSEKAPEELYETEDLIYLSPDAEDVLTTLDSSKVYVIGGIVDGT</sequence>
<dbReference type="AlphaFoldDB" id="A0A087V1T2"/>
<evidence type="ECO:0000313" key="5">
    <source>
        <dbReference type="EMBL" id="KFM83571.1"/>
    </source>
</evidence>
<keyword evidence="6" id="KW-1185">Reference proteome</keyword>
<dbReference type="GO" id="GO:0000049">
    <property type="term" value="F:tRNA binding"/>
    <property type="evidence" value="ECO:0007669"/>
    <property type="project" value="TreeGrafter"/>
</dbReference>
<name>A0A087V1T2_STEMI</name>
<evidence type="ECO:0000256" key="3">
    <source>
        <dbReference type="ARBA" id="ARBA00022691"/>
    </source>
</evidence>
<reference evidence="5 6" key="1">
    <citation type="submission" date="2013-11" db="EMBL/GenBank/DDBJ databases">
        <title>Genome sequencing of Stegodyphus mimosarum.</title>
        <authorList>
            <person name="Bechsgaard J."/>
        </authorList>
    </citation>
    <scope>NUCLEOTIDE SEQUENCE [LARGE SCALE GENOMIC DNA]</scope>
</reference>
<organism evidence="5 6">
    <name type="scientific">Stegodyphus mimosarum</name>
    <name type="common">African social velvet spider</name>
    <dbReference type="NCBI Taxonomy" id="407821"/>
    <lineage>
        <taxon>Eukaryota</taxon>
        <taxon>Metazoa</taxon>
        <taxon>Ecdysozoa</taxon>
        <taxon>Arthropoda</taxon>
        <taxon>Chelicerata</taxon>
        <taxon>Arachnida</taxon>
        <taxon>Araneae</taxon>
        <taxon>Araneomorphae</taxon>
        <taxon>Entelegynae</taxon>
        <taxon>Eresoidea</taxon>
        <taxon>Eresidae</taxon>
        <taxon>Stegodyphus</taxon>
    </lineage>
</organism>
<dbReference type="GO" id="GO:0008168">
    <property type="term" value="F:methyltransferase activity"/>
    <property type="evidence" value="ECO:0007669"/>
    <property type="project" value="UniProtKB-KW"/>
</dbReference>
<keyword evidence="1 5" id="KW-0489">Methyltransferase</keyword>
<dbReference type="PROSITE" id="PS51675">
    <property type="entry name" value="SAM_MT_TRM10"/>
    <property type="match status" value="1"/>
</dbReference>
<keyword evidence="3" id="KW-0949">S-adenosyl-L-methionine</keyword>
<dbReference type="OrthoDB" id="6487337at2759"/>
<evidence type="ECO:0000313" key="6">
    <source>
        <dbReference type="Proteomes" id="UP000054359"/>
    </source>
</evidence>
<dbReference type="STRING" id="407821.A0A087V1T2"/>
<dbReference type="InterPro" id="IPR028564">
    <property type="entry name" value="MT_TRM10-typ"/>
</dbReference>
<feature type="non-terminal residue" evidence="5">
    <location>
        <position position="101"/>
    </location>
</feature>
<dbReference type="PANTHER" id="PTHR13563:SF19">
    <property type="entry name" value="TRNA METHYLTRANSFERASE 10 HOMOLOG B"/>
    <property type="match status" value="1"/>
</dbReference>
<dbReference type="GO" id="GO:0005654">
    <property type="term" value="C:nucleoplasm"/>
    <property type="evidence" value="ECO:0007669"/>
    <property type="project" value="TreeGrafter"/>
</dbReference>
<dbReference type="GO" id="GO:0002939">
    <property type="term" value="P:tRNA N1-guanine methylation"/>
    <property type="evidence" value="ECO:0007669"/>
    <property type="project" value="TreeGrafter"/>
</dbReference>
<dbReference type="InterPro" id="IPR038459">
    <property type="entry name" value="MT_TRM10-typ_sf"/>
</dbReference>
<dbReference type="EMBL" id="KL868669">
    <property type="protein sequence ID" value="KFM83571.1"/>
    <property type="molecule type" value="Genomic_DNA"/>
</dbReference>
<feature type="domain" description="SAM-dependent MTase TRM10-type" evidence="4">
    <location>
        <begin position="1"/>
        <end position="101"/>
    </location>
</feature>
<gene>
    <name evidence="5" type="ORF">X975_07241</name>
</gene>
<dbReference type="InterPro" id="IPR007356">
    <property type="entry name" value="tRNA_m1G_MeTrfase_euk"/>
</dbReference>
<accession>A0A087V1T2</accession>
<proteinExistence type="predicted"/>
<evidence type="ECO:0000256" key="2">
    <source>
        <dbReference type="ARBA" id="ARBA00022679"/>
    </source>
</evidence>
<evidence type="ECO:0000256" key="1">
    <source>
        <dbReference type="ARBA" id="ARBA00022603"/>
    </source>
</evidence>
<keyword evidence="2 5" id="KW-0808">Transferase</keyword>
<dbReference type="Gene3D" id="3.40.1280.30">
    <property type="match status" value="1"/>
</dbReference>
<dbReference type="PANTHER" id="PTHR13563">
    <property type="entry name" value="TRNA (GUANINE-9-) METHYLTRANSFERASE"/>
    <property type="match status" value="1"/>
</dbReference>
<dbReference type="Proteomes" id="UP000054359">
    <property type="component" value="Unassembled WGS sequence"/>
</dbReference>
<protein>
    <submittedName>
        <fullName evidence="5">RNA (Guanine-9-)-methyltransferase domain-containing protein 3</fullName>
    </submittedName>
</protein>